<dbReference type="AlphaFoldDB" id="A0A1Y2GC66"/>
<sequence>MYVSIFYCVTADTGLIGDKKKVRIKIKMPLTALSYVKRGYNNRVYFAECADGSEYVIRIGGRFWDYRKISEQEWCAGFEWLFARAIDPFDETEQQKLSDMTEGQKELLEYFLWILKTKHGILQYGIGYQEFKVALYYLQTIIASWWLRDPAREEWTERQLLSMKTATDSLDKALRYFGC</sequence>
<evidence type="ECO:0000313" key="1">
    <source>
        <dbReference type="EMBL" id="ORZ02027.1"/>
    </source>
</evidence>
<comment type="caution">
    <text evidence="1">The sequence shown here is derived from an EMBL/GenBank/DDBJ whole genome shotgun (WGS) entry which is preliminary data.</text>
</comment>
<dbReference type="RefSeq" id="XP_021876255.1">
    <property type="nucleotide sequence ID" value="XM_022029501.1"/>
</dbReference>
<organism evidence="1 2">
    <name type="scientific">Lobosporangium transversale</name>
    <dbReference type="NCBI Taxonomy" id="64571"/>
    <lineage>
        <taxon>Eukaryota</taxon>
        <taxon>Fungi</taxon>
        <taxon>Fungi incertae sedis</taxon>
        <taxon>Mucoromycota</taxon>
        <taxon>Mortierellomycotina</taxon>
        <taxon>Mortierellomycetes</taxon>
        <taxon>Mortierellales</taxon>
        <taxon>Mortierellaceae</taxon>
        <taxon>Lobosporangium</taxon>
    </lineage>
</organism>
<reference evidence="1 2" key="1">
    <citation type="submission" date="2016-07" db="EMBL/GenBank/DDBJ databases">
        <title>Pervasive Adenine N6-methylation of Active Genes in Fungi.</title>
        <authorList>
            <consortium name="DOE Joint Genome Institute"/>
            <person name="Mondo S.J."/>
            <person name="Dannebaum R.O."/>
            <person name="Kuo R.C."/>
            <person name="Labutti K."/>
            <person name="Haridas S."/>
            <person name="Kuo A."/>
            <person name="Salamov A."/>
            <person name="Ahrendt S.R."/>
            <person name="Lipzen A."/>
            <person name="Sullivan W."/>
            <person name="Andreopoulos W.B."/>
            <person name="Clum A."/>
            <person name="Lindquist E."/>
            <person name="Daum C."/>
            <person name="Ramamoorthy G.K."/>
            <person name="Gryganskyi A."/>
            <person name="Culley D."/>
            <person name="Magnuson J.K."/>
            <person name="James T.Y."/>
            <person name="O'Malley M.A."/>
            <person name="Stajich J.E."/>
            <person name="Spatafora J.W."/>
            <person name="Visel A."/>
            <person name="Grigoriev I.V."/>
        </authorList>
    </citation>
    <scope>NUCLEOTIDE SEQUENCE [LARGE SCALE GENOMIC DNA]</scope>
    <source>
        <strain evidence="1 2">NRRL 3116</strain>
    </source>
</reference>
<protein>
    <submittedName>
        <fullName evidence="1">Uncharacterized protein</fullName>
    </submittedName>
</protein>
<dbReference type="EMBL" id="MCFF01000061">
    <property type="protein sequence ID" value="ORZ02027.1"/>
    <property type="molecule type" value="Genomic_DNA"/>
</dbReference>
<accession>A0A1Y2GC66</accession>
<gene>
    <name evidence="1" type="ORF">BCR41DRAFT_414707</name>
</gene>
<name>A0A1Y2GC66_9FUNG</name>
<dbReference type="GeneID" id="33571344"/>
<evidence type="ECO:0000313" key="2">
    <source>
        <dbReference type="Proteomes" id="UP000193648"/>
    </source>
</evidence>
<keyword evidence="2" id="KW-1185">Reference proteome</keyword>
<proteinExistence type="predicted"/>
<dbReference type="Proteomes" id="UP000193648">
    <property type="component" value="Unassembled WGS sequence"/>
</dbReference>
<dbReference type="OrthoDB" id="10003767at2759"/>
<dbReference type="InParanoid" id="A0A1Y2GC66"/>